<keyword evidence="3" id="KW-1185">Reference proteome</keyword>
<keyword evidence="1" id="KW-1133">Transmembrane helix</keyword>
<evidence type="ECO:0008006" key="4">
    <source>
        <dbReference type="Google" id="ProtNLM"/>
    </source>
</evidence>
<dbReference type="RefSeq" id="WP_004448127.1">
    <property type="nucleotide sequence ID" value="NZ_ADVE02000001.1"/>
</dbReference>
<accession>A0A2D2CZA3</accession>
<keyword evidence="1" id="KW-0812">Transmembrane</keyword>
<keyword evidence="1" id="KW-0472">Membrane</keyword>
<gene>
    <name evidence="2" type="ORF">CQW49_09195</name>
</gene>
<evidence type="ECO:0000313" key="3">
    <source>
        <dbReference type="Proteomes" id="UP000230709"/>
    </source>
</evidence>
<reference evidence="3" key="1">
    <citation type="submission" date="2017-10" db="EMBL/GenBank/DDBJ databases">
        <title>Completed PacBio SMRT sequence of Methylosinus trichosporium OB3b reveals presence of a third large plasmid.</title>
        <authorList>
            <person name="Charles T.C."/>
            <person name="Lynch M.D.J."/>
            <person name="Heil J.R."/>
            <person name="Cheng J."/>
        </authorList>
    </citation>
    <scope>NUCLEOTIDE SEQUENCE [LARGE SCALE GENOMIC DNA]</scope>
    <source>
        <strain evidence="3">OB3b</strain>
    </source>
</reference>
<proteinExistence type="predicted"/>
<name>A0A2D2CZA3_METT3</name>
<dbReference type="AlphaFoldDB" id="A0A2D2CZA3"/>
<dbReference type="Proteomes" id="UP000230709">
    <property type="component" value="Chromosome"/>
</dbReference>
<dbReference type="KEGG" id="mtw:CQW49_09195"/>
<protein>
    <recommendedName>
        <fullName evidence="4">DUF155 domain-containing protein</fullName>
    </recommendedName>
</protein>
<dbReference type="EMBL" id="CP023737">
    <property type="protein sequence ID" value="ATQ68045.1"/>
    <property type="molecule type" value="Genomic_DNA"/>
</dbReference>
<evidence type="ECO:0000313" key="2">
    <source>
        <dbReference type="EMBL" id="ATQ68045.1"/>
    </source>
</evidence>
<organism evidence="2 3">
    <name type="scientific">Methylosinus trichosporium (strain ATCC 35070 / NCIMB 11131 / UNIQEM 75 / OB3b)</name>
    <dbReference type="NCBI Taxonomy" id="595536"/>
    <lineage>
        <taxon>Bacteria</taxon>
        <taxon>Pseudomonadati</taxon>
        <taxon>Pseudomonadota</taxon>
        <taxon>Alphaproteobacteria</taxon>
        <taxon>Hyphomicrobiales</taxon>
        <taxon>Methylocystaceae</taxon>
        <taxon>Methylosinus</taxon>
    </lineage>
</organism>
<sequence>MGNALTQKEQKVVAARAWRLFFDRREEGEETIAVREPRNVAVVLKPIEAQETLAQGAPAEDGSLDLIWMPPGANYPLNVEREAESWLDDAATALRRFPVRAGIRTVRVFWHDSRVLLYANPEQVNDAIDAIIRFTATERELSALDTAIAANWRVIDADAALTHDVARRDQSRQTHVNEMTERATRMQMSRLRVERALEQLDPRLVESSKRLYAELSLAAAQHDRLDLIDEPIQFAIDHYELANTRLIEARNASKDRAHALIGHGLEVVIVALLLAELIATVLAIRIGG</sequence>
<evidence type="ECO:0000256" key="1">
    <source>
        <dbReference type="SAM" id="Phobius"/>
    </source>
</evidence>
<feature type="transmembrane region" description="Helical" evidence="1">
    <location>
        <begin position="260"/>
        <end position="284"/>
    </location>
</feature>